<evidence type="ECO:0000313" key="3">
    <source>
        <dbReference type="Proteomes" id="UP000177707"/>
    </source>
</evidence>
<accession>A0A1G2TVZ5</accession>
<keyword evidence="1" id="KW-0812">Transmembrane</keyword>
<feature type="transmembrane region" description="Helical" evidence="1">
    <location>
        <begin position="20"/>
        <end position="45"/>
    </location>
</feature>
<protein>
    <submittedName>
        <fullName evidence="2">Uncharacterized protein</fullName>
    </submittedName>
</protein>
<dbReference type="EMBL" id="MHWB01000013">
    <property type="protein sequence ID" value="OHB01394.1"/>
    <property type="molecule type" value="Genomic_DNA"/>
</dbReference>
<reference evidence="2 3" key="1">
    <citation type="journal article" date="2016" name="Nat. Commun.">
        <title>Thousands of microbial genomes shed light on interconnected biogeochemical processes in an aquifer system.</title>
        <authorList>
            <person name="Anantharaman K."/>
            <person name="Brown C.T."/>
            <person name="Hug L.A."/>
            <person name="Sharon I."/>
            <person name="Castelle C.J."/>
            <person name="Probst A.J."/>
            <person name="Thomas B.C."/>
            <person name="Singh A."/>
            <person name="Wilkins M.J."/>
            <person name="Karaoz U."/>
            <person name="Brodie E.L."/>
            <person name="Williams K.H."/>
            <person name="Hubbard S.S."/>
            <person name="Banfield J.F."/>
        </authorList>
    </citation>
    <scope>NUCLEOTIDE SEQUENCE [LARGE SCALE GENOMIC DNA]</scope>
</reference>
<proteinExistence type="predicted"/>
<evidence type="ECO:0000256" key="1">
    <source>
        <dbReference type="SAM" id="Phobius"/>
    </source>
</evidence>
<keyword evidence="1" id="KW-1133">Transmembrane helix</keyword>
<feature type="transmembrane region" description="Helical" evidence="1">
    <location>
        <begin position="230"/>
        <end position="249"/>
    </location>
</feature>
<evidence type="ECO:0000313" key="2">
    <source>
        <dbReference type="EMBL" id="OHB01394.1"/>
    </source>
</evidence>
<sequence length="263" mass="30617">MSAKNLIKWLKKLKINKEKLPILLRIFEIIILFLVPIVFYIAWFISEYEEVHIFSNLEVIGNKLTFNNRQEMMALKDSMYENTKNDFPVQFSKQKISDFDNFKSQVSERFIEELSVFSSLPIHRACLINKNEIFILGNLQENIGLSTGGAAINQKDGYNFYAERNGEDCKNISISKFRESPSRAEYAYPFTTIMSQEEGVKFQNGEKFTADIATSSVIASDTIIKIRLNYWTFVIFYFIVLPAWSVIFFQYKKISSYLKNPSN</sequence>
<name>A0A1G2TVZ5_9BACT</name>
<organism evidence="2 3">
    <name type="scientific">Candidatus Zambryskibacteria bacterium RIFCSPLOWO2_01_FULL_39_39</name>
    <dbReference type="NCBI Taxonomy" id="1802758"/>
    <lineage>
        <taxon>Bacteria</taxon>
        <taxon>Candidatus Zambryskiibacteriota</taxon>
    </lineage>
</organism>
<dbReference type="Proteomes" id="UP000177707">
    <property type="component" value="Unassembled WGS sequence"/>
</dbReference>
<dbReference type="AlphaFoldDB" id="A0A1G2TVZ5"/>
<comment type="caution">
    <text evidence="2">The sequence shown here is derived from an EMBL/GenBank/DDBJ whole genome shotgun (WGS) entry which is preliminary data.</text>
</comment>
<keyword evidence="1" id="KW-0472">Membrane</keyword>
<gene>
    <name evidence="2" type="ORF">A3A96_01730</name>
</gene>
<dbReference type="STRING" id="1802758.A3A96_01730"/>